<organism evidence="2 3">
    <name type="scientific">Algoriphagus halophilus</name>
    <dbReference type="NCBI Taxonomy" id="226505"/>
    <lineage>
        <taxon>Bacteria</taxon>
        <taxon>Pseudomonadati</taxon>
        <taxon>Bacteroidota</taxon>
        <taxon>Cytophagia</taxon>
        <taxon>Cytophagales</taxon>
        <taxon>Cyclobacteriaceae</taxon>
        <taxon>Algoriphagus</taxon>
    </lineage>
</organism>
<accession>A0A1N6E648</accession>
<name>A0A1N6E648_9BACT</name>
<keyword evidence="1" id="KW-1133">Transmembrane helix</keyword>
<evidence type="ECO:0000256" key="1">
    <source>
        <dbReference type="SAM" id="Phobius"/>
    </source>
</evidence>
<feature type="transmembrane region" description="Helical" evidence="1">
    <location>
        <begin position="43"/>
        <end position="68"/>
    </location>
</feature>
<feature type="transmembrane region" description="Helical" evidence="1">
    <location>
        <begin position="88"/>
        <end position="110"/>
    </location>
</feature>
<evidence type="ECO:0000313" key="3">
    <source>
        <dbReference type="Proteomes" id="UP000185221"/>
    </source>
</evidence>
<dbReference type="AlphaFoldDB" id="A0A1N6E648"/>
<keyword evidence="1" id="KW-0472">Membrane</keyword>
<reference evidence="3" key="1">
    <citation type="submission" date="2016-11" db="EMBL/GenBank/DDBJ databases">
        <authorList>
            <person name="Varghese N."/>
            <person name="Submissions S."/>
        </authorList>
    </citation>
    <scope>NUCLEOTIDE SEQUENCE [LARGE SCALE GENOMIC DNA]</scope>
    <source>
        <strain evidence="3">DSM 15292</strain>
    </source>
</reference>
<dbReference type="EMBL" id="FSRC01000001">
    <property type="protein sequence ID" value="SIN78484.1"/>
    <property type="molecule type" value="Genomic_DNA"/>
</dbReference>
<keyword evidence="1" id="KW-0812">Transmembrane</keyword>
<keyword evidence="3" id="KW-1185">Reference proteome</keyword>
<protein>
    <submittedName>
        <fullName evidence="2">Uncharacterized protein</fullName>
    </submittedName>
</protein>
<evidence type="ECO:0000313" key="2">
    <source>
        <dbReference type="EMBL" id="SIN78484.1"/>
    </source>
</evidence>
<proteinExistence type="predicted"/>
<dbReference type="STRING" id="226505.SAMN05444394_1760"/>
<gene>
    <name evidence="2" type="ORF">SAMN05444394_1760</name>
</gene>
<sequence>MNEIINLVFIIPSTPVNNADRLADTTRVTNKQMTIRHKISIRLTTAFFIVYTVACTFGSIFLVTWGSTNWYKELMIIMLTWPIGWDKLIVDSLIWLMVNIAFWTALIYVASLTIETLVRHYVSSHPLLKTKKGGC</sequence>
<dbReference type="Proteomes" id="UP000185221">
    <property type="component" value="Unassembled WGS sequence"/>
</dbReference>